<keyword evidence="1" id="KW-0677">Repeat</keyword>
<dbReference type="NCBIfam" id="TIGR01643">
    <property type="entry name" value="YD_repeat_2x"/>
    <property type="match status" value="1"/>
</dbReference>
<dbReference type="Proteomes" id="UP000187085">
    <property type="component" value="Unassembled WGS sequence"/>
</dbReference>
<evidence type="ECO:0000313" key="4">
    <source>
        <dbReference type="Proteomes" id="UP000187085"/>
    </source>
</evidence>
<organism evidence="3 4">
    <name type="scientific">Tersicoccus phoenicis</name>
    <dbReference type="NCBI Taxonomy" id="554083"/>
    <lineage>
        <taxon>Bacteria</taxon>
        <taxon>Bacillati</taxon>
        <taxon>Actinomycetota</taxon>
        <taxon>Actinomycetes</taxon>
        <taxon>Micrococcales</taxon>
        <taxon>Micrococcaceae</taxon>
        <taxon>Tersicoccus</taxon>
    </lineage>
</organism>
<keyword evidence="4" id="KW-1185">Reference proteome</keyword>
<dbReference type="Gene3D" id="2.180.10.10">
    <property type="entry name" value="RHS repeat-associated core"/>
    <property type="match status" value="1"/>
</dbReference>
<dbReference type="InterPro" id="IPR056823">
    <property type="entry name" value="TEN-like_YD-shell"/>
</dbReference>
<dbReference type="STRING" id="554083.BKD30_08795"/>
<name>A0A1R1LA12_9MICC</name>
<dbReference type="Pfam" id="PF25023">
    <property type="entry name" value="TEN_YD-shell"/>
    <property type="match status" value="1"/>
</dbReference>
<protein>
    <recommendedName>
        <fullName evidence="2">Teneurin-like YD-shell domain-containing protein</fullName>
    </recommendedName>
</protein>
<proteinExistence type="predicted"/>
<dbReference type="EMBL" id="MRDE01000060">
    <property type="protein sequence ID" value="OMH24348.1"/>
    <property type="molecule type" value="Genomic_DNA"/>
</dbReference>
<dbReference type="InterPro" id="IPR006530">
    <property type="entry name" value="YD"/>
</dbReference>
<reference evidence="3 4" key="1">
    <citation type="submission" date="2016-12" db="EMBL/GenBank/DDBJ databases">
        <title>Draft genome of Tersicoccus phoenicis 1P05MA.</title>
        <authorList>
            <person name="Nakajima Y."/>
            <person name="Yoshizawa S."/>
            <person name="Nakamura K."/>
            <person name="Ogura Y."/>
            <person name="Hayashi T."/>
            <person name="Kogure K."/>
        </authorList>
    </citation>
    <scope>NUCLEOTIDE SEQUENCE [LARGE SCALE GENOMIC DNA]</scope>
    <source>
        <strain evidence="3 4">1p05MA</strain>
    </source>
</reference>
<feature type="non-terminal residue" evidence="3">
    <location>
        <position position="1"/>
    </location>
</feature>
<gene>
    <name evidence="3" type="ORF">BKD30_08795</name>
</gene>
<dbReference type="RefSeq" id="WP_218189287.1">
    <property type="nucleotide sequence ID" value="NZ_MRDE01000060.1"/>
</dbReference>
<evidence type="ECO:0000259" key="2">
    <source>
        <dbReference type="Pfam" id="PF25023"/>
    </source>
</evidence>
<accession>A0A1R1LA12</accession>
<feature type="domain" description="Teneurin-like YD-shell" evidence="2">
    <location>
        <begin position="58"/>
        <end position="168"/>
    </location>
</feature>
<sequence length="172" mass="17985">HTDYDTSSRVSRVIAQVGTGDADHATALDVSYCHAAGSTPATTVGVSPCPASPAADRGKIQWQKNNLTGQTTTYTYDQAGRLTKAAQAGGTGPVTYTYTYDGRGNRLTSGRTGAGTQSLVFNAANQITTSGYGFDGQGNMTADPAGTYTYNGADQMIRVTKGGVNYTYEVRD</sequence>
<dbReference type="AlphaFoldDB" id="A0A1R1LA12"/>
<evidence type="ECO:0000313" key="3">
    <source>
        <dbReference type="EMBL" id="OMH24348.1"/>
    </source>
</evidence>
<comment type="caution">
    <text evidence="3">The sequence shown here is derived from an EMBL/GenBank/DDBJ whole genome shotgun (WGS) entry which is preliminary data.</text>
</comment>
<evidence type="ECO:0000256" key="1">
    <source>
        <dbReference type="ARBA" id="ARBA00022737"/>
    </source>
</evidence>